<evidence type="ECO:0000259" key="6">
    <source>
        <dbReference type="Pfam" id="PF00347"/>
    </source>
</evidence>
<dbReference type="SUPFAM" id="SSF56053">
    <property type="entry name" value="Ribosomal protein L6"/>
    <property type="match status" value="2"/>
</dbReference>
<sequence>MSRIGKKPVPVPSNVTATISGQTVKMKGPKGELAFTVPDALKVQRSDEGIDVSLLEDTKVARSEWGMSRTQIANLIKGVTDGYSQDLEIHGVGFKASMKGKDTLTLSVGYSHDVVLKIPAGVDVKVGGAKQELVSVSGIDKQAVGQVASIIRASRKPEPYQGKGVRYKGEYILRKEGKKK</sequence>
<dbReference type="GO" id="GO:0022625">
    <property type="term" value="C:cytosolic large ribosomal subunit"/>
    <property type="evidence" value="ECO:0007669"/>
    <property type="project" value="UniProtKB-UniRule"/>
</dbReference>
<dbReference type="InterPro" id="IPR019906">
    <property type="entry name" value="Ribosomal_uL6_bac-type"/>
</dbReference>
<dbReference type="InterPro" id="IPR000702">
    <property type="entry name" value="Ribosomal_uL6-like"/>
</dbReference>
<dbReference type="GO" id="GO:0002181">
    <property type="term" value="P:cytoplasmic translation"/>
    <property type="evidence" value="ECO:0007669"/>
    <property type="project" value="TreeGrafter"/>
</dbReference>
<keyword evidence="3 5" id="KW-0694">RNA-binding</keyword>
<dbReference type="GO" id="GO:0003735">
    <property type="term" value="F:structural constituent of ribosome"/>
    <property type="evidence" value="ECO:0007669"/>
    <property type="project" value="UniProtKB-UniRule"/>
</dbReference>
<reference evidence="8" key="1">
    <citation type="submission" date="2016-10" db="EMBL/GenBank/DDBJ databases">
        <authorList>
            <person name="Varghese N."/>
            <person name="Submissions S."/>
        </authorList>
    </citation>
    <scope>NUCLEOTIDE SEQUENCE [LARGE SCALE GENOMIC DNA]</scope>
    <source>
        <strain evidence="8">DSM 1565</strain>
    </source>
</reference>
<evidence type="ECO:0000256" key="5">
    <source>
        <dbReference type="RuleBase" id="RU003870"/>
    </source>
</evidence>
<feature type="domain" description="Large ribosomal subunit protein uL6 alpha-beta" evidence="6">
    <location>
        <begin position="91"/>
        <end position="167"/>
    </location>
</feature>
<dbReference type="STRING" id="51670.SAMN04488557_1610"/>
<evidence type="ECO:0000313" key="8">
    <source>
        <dbReference type="Proteomes" id="UP000199423"/>
    </source>
</evidence>
<proteinExistence type="inferred from homology"/>
<comment type="subunit">
    <text evidence="3">Part of the 50S ribosomal subunit.</text>
</comment>
<dbReference type="HAMAP" id="MF_01365_B">
    <property type="entry name" value="Ribosomal_uL6_B"/>
    <property type="match status" value="1"/>
</dbReference>
<dbReference type="InterPro" id="IPR020040">
    <property type="entry name" value="Ribosomal_uL6_a/b-dom"/>
</dbReference>
<protein>
    <recommendedName>
        <fullName evidence="3">Large ribosomal subunit protein uL6</fullName>
    </recommendedName>
</protein>
<comment type="similarity">
    <text evidence="3 4">Belongs to the universal ribosomal protein uL6 family.</text>
</comment>
<dbReference type="PANTHER" id="PTHR11655">
    <property type="entry name" value="60S/50S RIBOSOMAL PROTEIN L6/L9"/>
    <property type="match status" value="1"/>
</dbReference>
<organism evidence="7 8">
    <name type="scientific">Hyphomicrobium facile</name>
    <dbReference type="NCBI Taxonomy" id="51670"/>
    <lineage>
        <taxon>Bacteria</taxon>
        <taxon>Pseudomonadati</taxon>
        <taxon>Pseudomonadota</taxon>
        <taxon>Alphaproteobacteria</taxon>
        <taxon>Hyphomicrobiales</taxon>
        <taxon>Hyphomicrobiaceae</taxon>
        <taxon>Hyphomicrobium</taxon>
    </lineage>
</organism>
<dbReference type="Gene3D" id="3.90.930.12">
    <property type="entry name" value="Ribosomal protein L6, alpha-beta domain"/>
    <property type="match status" value="2"/>
</dbReference>
<keyword evidence="8" id="KW-1185">Reference proteome</keyword>
<comment type="function">
    <text evidence="3 5">This protein binds to the 23S rRNA, and is important in its secondary structure. It is located near the subunit interface in the base of the L7/L12 stalk, and near the tRNA binding site of the peptidyltransferase center.</text>
</comment>
<keyword evidence="1 3" id="KW-0689">Ribosomal protein</keyword>
<gene>
    <name evidence="3" type="primary">rplF</name>
    <name evidence="7" type="ORF">SAMN04488557_1610</name>
</gene>
<keyword evidence="2 3" id="KW-0687">Ribonucleoprotein</keyword>
<name>A0A1I7NCS5_9HYPH</name>
<dbReference type="PRINTS" id="PR00059">
    <property type="entry name" value="RIBOSOMALL6"/>
</dbReference>
<evidence type="ECO:0000256" key="2">
    <source>
        <dbReference type="ARBA" id="ARBA00023274"/>
    </source>
</evidence>
<dbReference type="GO" id="GO:0019843">
    <property type="term" value="F:rRNA binding"/>
    <property type="evidence" value="ECO:0007669"/>
    <property type="project" value="UniProtKB-UniRule"/>
</dbReference>
<feature type="domain" description="Large ribosomal subunit protein uL6 alpha-beta" evidence="6">
    <location>
        <begin position="11"/>
        <end position="82"/>
    </location>
</feature>
<evidence type="ECO:0000313" key="7">
    <source>
        <dbReference type="EMBL" id="SFV32462.1"/>
    </source>
</evidence>
<dbReference type="OrthoDB" id="9805007at2"/>
<dbReference type="AlphaFoldDB" id="A0A1I7NCS5"/>
<evidence type="ECO:0000256" key="3">
    <source>
        <dbReference type="HAMAP-Rule" id="MF_01365"/>
    </source>
</evidence>
<evidence type="ECO:0000256" key="4">
    <source>
        <dbReference type="RuleBase" id="RU003869"/>
    </source>
</evidence>
<dbReference type="Proteomes" id="UP000199423">
    <property type="component" value="Unassembled WGS sequence"/>
</dbReference>
<dbReference type="PANTHER" id="PTHR11655:SF14">
    <property type="entry name" value="LARGE RIBOSOMAL SUBUNIT PROTEIN UL6M"/>
    <property type="match status" value="1"/>
</dbReference>
<keyword evidence="3 5" id="KW-0699">rRNA-binding</keyword>
<dbReference type="InterPro" id="IPR036789">
    <property type="entry name" value="Ribosomal_uL6-like_a/b-dom_sf"/>
</dbReference>
<evidence type="ECO:0000256" key="1">
    <source>
        <dbReference type="ARBA" id="ARBA00022980"/>
    </source>
</evidence>
<dbReference type="PIRSF" id="PIRSF002162">
    <property type="entry name" value="Ribosomal_L6"/>
    <property type="match status" value="1"/>
</dbReference>
<accession>A0A1I7NCS5</accession>
<dbReference type="RefSeq" id="WP_092866875.1">
    <property type="nucleotide sequence ID" value="NZ_FPCH01000002.1"/>
</dbReference>
<dbReference type="NCBIfam" id="TIGR03654">
    <property type="entry name" value="L6_bact"/>
    <property type="match status" value="1"/>
</dbReference>
<dbReference type="EMBL" id="FPCH01000002">
    <property type="protein sequence ID" value="SFV32462.1"/>
    <property type="molecule type" value="Genomic_DNA"/>
</dbReference>
<dbReference type="Pfam" id="PF00347">
    <property type="entry name" value="Ribosomal_L6"/>
    <property type="match status" value="2"/>
</dbReference>